<dbReference type="AlphaFoldDB" id="A0A1E5G354"/>
<dbReference type="PROSITE" id="PS00211">
    <property type="entry name" value="ABC_TRANSPORTER_1"/>
    <property type="match status" value="1"/>
</dbReference>
<dbReference type="PANTHER" id="PTHR42788:SF13">
    <property type="entry name" value="ALIPHATIC SULFONATES IMPORT ATP-BINDING PROTEIN SSUB"/>
    <property type="match status" value="1"/>
</dbReference>
<dbReference type="RefSeq" id="WP_069642812.1">
    <property type="nucleotide sequence ID" value="NZ_MIJE01000011.1"/>
</dbReference>
<organism evidence="5 6">
    <name type="scientific">Desulfuribacillus alkaliarsenatis</name>
    <dbReference type="NCBI Taxonomy" id="766136"/>
    <lineage>
        <taxon>Bacteria</taxon>
        <taxon>Bacillati</taxon>
        <taxon>Bacillota</taxon>
        <taxon>Desulfuribacillia</taxon>
        <taxon>Desulfuribacillales</taxon>
        <taxon>Desulfuribacillaceae</taxon>
        <taxon>Desulfuribacillus</taxon>
    </lineage>
</organism>
<evidence type="ECO:0000313" key="5">
    <source>
        <dbReference type="EMBL" id="OEF97414.1"/>
    </source>
</evidence>
<evidence type="ECO:0000256" key="2">
    <source>
        <dbReference type="ARBA" id="ARBA00022741"/>
    </source>
</evidence>
<evidence type="ECO:0000313" key="6">
    <source>
        <dbReference type="Proteomes" id="UP000094296"/>
    </source>
</evidence>
<keyword evidence="2" id="KW-0547">Nucleotide-binding</keyword>
<dbReference type="InterPro" id="IPR003439">
    <property type="entry name" value="ABC_transporter-like_ATP-bd"/>
</dbReference>
<dbReference type="PROSITE" id="PS50893">
    <property type="entry name" value="ABC_TRANSPORTER_2"/>
    <property type="match status" value="1"/>
</dbReference>
<accession>A0A1E5G354</accession>
<dbReference type="CDD" id="cd03293">
    <property type="entry name" value="ABC_NrtD_SsuB_transporters"/>
    <property type="match status" value="1"/>
</dbReference>
<dbReference type="InterPro" id="IPR003593">
    <property type="entry name" value="AAA+_ATPase"/>
</dbReference>
<protein>
    <submittedName>
        <fullName evidence="5">ABC transporter ATP-binding protein</fullName>
    </submittedName>
</protein>
<dbReference type="OrthoDB" id="9802264at2"/>
<dbReference type="EMBL" id="MIJE01000011">
    <property type="protein sequence ID" value="OEF97414.1"/>
    <property type="molecule type" value="Genomic_DNA"/>
</dbReference>
<proteinExistence type="predicted"/>
<keyword evidence="1" id="KW-0813">Transport</keyword>
<dbReference type="InterPro" id="IPR017871">
    <property type="entry name" value="ABC_transporter-like_CS"/>
</dbReference>
<dbReference type="SUPFAM" id="SSF52540">
    <property type="entry name" value="P-loop containing nucleoside triphosphate hydrolases"/>
    <property type="match status" value="1"/>
</dbReference>
<reference evidence="5 6" key="1">
    <citation type="submission" date="2016-09" db="EMBL/GenBank/DDBJ databases">
        <title>Draft genome sequence for the type strain of Desulfuribacillus alkaliarsenatis AHT28, an obligately anaerobic, sulfidogenic bacterium isolated from Russian soda lake sediments.</title>
        <authorList>
            <person name="Abin C.A."/>
            <person name="Hollibaugh J.T."/>
        </authorList>
    </citation>
    <scope>NUCLEOTIDE SEQUENCE [LARGE SCALE GENOMIC DNA]</scope>
    <source>
        <strain evidence="5 6">AHT28</strain>
    </source>
</reference>
<dbReference type="PANTHER" id="PTHR42788">
    <property type="entry name" value="TAURINE IMPORT ATP-BINDING PROTEIN-RELATED"/>
    <property type="match status" value="1"/>
</dbReference>
<dbReference type="STRING" id="766136.BHF68_04185"/>
<keyword evidence="3 5" id="KW-0067">ATP-binding</keyword>
<evidence type="ECO:0000256" key="1">
    <source>
        <dbReference type="ARBA" id="ARBA00022448"/>
    </source>
</evidence>
<feature type="domain" description="ABC transporter" evidence="4">
    <location>
        <begin position="12"/>
        <end position="245"/>
    </location>
</feature>
<keyword evidence="6" id="KW-1185">Reference proteome</keyword>
<sequence>MKTLVHTSKDKFIVNGLSHSFHDRKEIQAVKVIDNINFSVKEHEFIAIVGPSGCGKSTLLNIMSGLMKPSEGEVQLDGENLSKISPRIGYISQSDTLLPWRTAIANVELGLELRKIDKKTRREKAMELIKQAKLSGFETSYPFQLSGGMRKRVDIIKVLALDPEIIFMDEPFAALDVFTREMLQNYILSLWEKSKRTIIFITHDLIEAITLADRVVILTKRPATIKAIHTIDLPRPRSANELRFNQQFIELHKRIWDDLKDEVEQVREL</sequence>
<dbReference type="InterPro" id="IPR027417">
    <property type="entry name" value="P-loop_NTPase"/>
</dbReference>
<comment type="caution">
    <text evidence="5">The sequence shown here is derived from an EMBL/GenBank/DDBJ whole genome shotgun (WGS) entry which is preliminary data.</text>
</comment>
<evidence type="ECO:0000256" key="3">
    <source>
        <dbReference type="ARBA" id="ARBA00022840"/>
    </source>
</evidence>
<evidence type="ECO:0000259" key="4">
    <source>
        <dbReference type="PROSITE" id="PS50893"/>
    </source>
</evidence>
<dbReference type="SMART" id="SM00382">
    <property type="entry name" value="AAA"/>
    <property type="match status" value="1"/>
</dbReference>
<dbReference type="InterPro" id="IPR050166">
    <property type="entry name" value="ABC_transporter_ATP-bind"/>
</dbReference>
<dbReference type="GO" id="GO:0016887">
    <property type="term" value="F:ATP hydrolysis activity"/>
    <property type="evidence" value="ECO:0007669"/>
    <property type="project" value="InterPro"/>
</dbReference>
<gene>
    <name evidence="5" type="ORF">BHF68_04185</name>
</gene>
<name>A0A1E5G354_9FIRM</name>
<dbReference type="GO" id="GO:0005524">
    <property type="term" value="F:ATP binding"/>
    <property type="evidence" value="ECO:0007669"/>
    <property type="project" value="UniProtKB-KW"/>
</dbReference>
<dbReference type="Proteomes" id="UP000094296">
    <property type="component" value="Unassembled WGS sequence"/>
</dbReference>
<dbReference type="Pfam" id="PF00005">
    <property type="entry name" value="ABC_tran"/>
    <property type="match status" value="1"/>
</dbReference>
<dbReference type="Gene3D" id="3.40.50.300">
    <property type="entry name" value="P-loop containing nucleotide triphosphate hydrolases"/>
    <property type="match status" value="1"/>
</dbReference>